<evidence type="ECO:0000313" key="2">
    <source>
        <dbReference type="EMBL" id="GAA3705481.1"/>
    </source>
</evidence>
<gene>
    <name evidence="2" type="ORF">GCM10022204_23740</name>
</gene>
<name>A0ABP7DK11_9ACTN</name>
<evidence type="ECO:0008006" key="4">
    <source>
        <dbReference type="Google" id="ProtNLM"/>
    </source>
</evidence>
<sequence>MYEYASGDTARRPSSGHDHDGAVALDRTPVRRPDEEAVLLDVAAHFAAEHGVPGPGALIDRSASLRAAARRWPLLQDERRDEAAVAEVVELLRDAVDARDRFPRLWAAATERGAVGGRELRQLVRQHRDKLRVESLRIDADQAAVLESEPDLWHAVFRASRFLGRLHGDGLTDQQILALLDEHVPDPVVGLLAG</sequence>
<feature type="compositionally biased region" description="Basic and acidic residues" evidence="1">
    <location>
        <begin position="9"/>
        <end position="21"/>
    </location>
</feature>
<dbReference type="EMBL" id="BAAAYX010000009">
    <property type="protein sequence ID" value="GAA3705481.1"/>
    <property type="molecule type" value="Genomic_DNA"/>
</dbReference>
<dbReference type="RefSeq" id="WP_344812574.1">
    <property type="nucleotide sequence ID" value="NZ_BAAAYX010000009.1"/>
</dbReference>
<organism evidence="2 3">
    <name type="scientific">Microlunatus aurantiacus</name>
    <dbReference type="NCBI Taxonomy" id="446786"/>
    <lineage>
        <taxon>Bacteria</taxon>
        <taxon>Bacillati</taxon>
        <taxon>Actinomycetota</taxon>
        <taxon>Actinomycetes</taxon>
        <taxon>Propionibacteriales</taxon>
        <taxon>Propionibacteriaceae</taxon>
        <taxon>Microlunatus</taxon>
    </lineage>
</organism>
<accession>A0ABP7DK11</accession>
<comment type="caution">
    <text evidence="2">The sequence shown here is derived from an EMBL/GenBank/DDBJ whole genome shotgun (WGS) entry which is preliminary data.</text>
</comment>
<evidence type="ECO:0000256" key="1">
    <source>
        <dbReference type="SAM" id="MobiDB-lite"/>
    </source>
</evidence>
<protein>
    <recommendedName>
        <fullName evidence="4">TetR transcriptional regulator CgmR-like C-terminal domain-containing protein</fullName>
    </recommendedName>
</protein>
<dbReference type="Proteomes" id="UP001500051">
    <property type="component" value="Unassembled WGS sequence"/>
</dbReference>
<keyword evidence="3" id="KW-1185">Reference proteome</keyword>
<feature type="region of interest" description="Disordered" evidence="1">
    <location>
        <begin position="1"/>
        <end position="28"/>
    </location>
</feature>
<evidence type="ECO:0000313" key="3">
    <source>
        <dbReference type="Proteomes" id="UP001500051"/>
    </source>
</evidence>
<proteinExistence type="predicted"/>
<reference evidence="3" key="1">
    <citation type="journal article" date="2019" name="Int. J. Syst. Evol. Microbiol.">
        <title>The Global Catalogue of Microorganisms (GCM) 10K type strain sequencing project: providing services to taxonomists for standard genome sequencing and annotation.</title>
        <authorList>
            <consortium name="The Broad Institute Genomics Platform"/>
            <consortium name="The Broad Institute Genome Sequencing Center for Infectious Disease"/>
            <person name="Wu L."/>
            <person name="Ma J."/>
        </authorList>
    </citation>
    <scope>NUCLEOTIDE SEQUENCE [LARGE SCALE GENOMIC DNA]</scope>
    <source>
        <strain evidence="3">JCM 16548</strain>
    </source>
</reference>